<dbReference type="InterPro" id="IPR025499">
    <property type="entry name" value="KdgF"/>
</dbReference>
<name>A0A2A5WCM4_9GAMM</name>
<dbReference type="PANTHER" id="PTHR40112">
    <property type="entry name" value="H2HPP ISOMERASE"/>
    <property type="match status" value="1"/>
</dbReference>
<feature type="domain" description="Cupin type-2" evidence="1">
    <location>
        <begin position="52"/>
        <end position="108"/>
    </location>
</feature>
<protein>
    <submittedName>
        <fullName evidence="2">Cupin</fullName>
    </submittedName>
</protein>
<accession>A0A2A5WCM4</accession>
<dbReference type="EMBL" id="NTJZ01000004">
    <property type="protein sequence ID" value="PDH34162.1"/>
    <property type="molecule type" value="Genomic_DNA"/>
</dbReference>
<gene>
    <name evidence="2" type="ORF">CNF02_05035</name>
</gene>
<dbReference type="AlphaFoldDB" id="A0A2A5WCM4"/>
<evidence type="ECO:0000259" key="1">
    <source>
        <dbReference type="Pfam" id="PF07883"/>
    </source>
</evidence>
<dbReference type="Pfam" id="PF07883">
    <property type="entry name" value="Cupin_2"/>
    <property type="match status" value="1"/>
</dbReference>
<dbReference type="PIRSF" id="PIRSF029883">
    <property type="entry name" value="KdgF"/>
    <property type="match status" value="1"/>
</dbReference>
<dbReference type="SUPFAM" id="SSF51182">
    <property type="entry name" value="RmlC-like cupins"/>
    <property type="match status" value="1"/>
</dbReference>
<comment type="caution">
    <text evidence="2">The sequence shown here is derived from an EMBL/GenBank/DDBJ whole genome shotgun (WGS) entry which is preliminary data.</text>
</comment>
<reference evidence="2 3" key="1">
    <citation type="submission" date="2017-08" db="EMBL/GenBank/DDBJ databases">
        <title>Fine stratification of microbial communities through a metagenomic profile of the photic zone.</title>
        <authorList>
            <person name="Haro-Moreno J.M."/>
            <person name="Lopez-Perez M."/>
            <person name="De La Torre J."/>
            <person name="Picazo A."/>
            <person name="Camacho A."/>
            <person name="Rodriguez-Valera F."/>
        </authorList>
    </citation>
    <scope>NUCLEOTIDE SEQUENCE [LARGE SCALE GENOMIC DNA]</scope>
    <source>
        <strain evidence="2">MED-G28</strain>
    </source>
</reference>
<proteinExistence type="predicted"/>
<dbReference type="CDD" id="cd02238">
    <property type="entry name" value="cupin_KdgF"/>
    <property type="match status" value="1"/>
</dbReference>
<dbReference type="InterPro" id="IPR052535">
    <property type="entry name" value="Bacilysin_H2HPP_isomerase"/>
</dbReference>
<dbReference type="PANTHER" id="PTHR40112:SF1">
    <property type="entry name" value="H2HPP ISOMERASE"/>
    <property type="match status" value="1"/>
</dbReference>
<sequence length="132" mass="15201">MPTEMCESLTMVNKIQSINWDEIEMETVNASMRRRIVTGEKMTVAKIYFDDGFVVPLHCHHNEQITQVIKGQMHFVFGGDDPEELLLTPGDVVVIPPNILHQATCIGEVEEIDMWAPRREDWLDKTDDYLRG</sequence>
<dbReference type="InterPro" id="IPR014710">
    <property type="entry name" value="RmlC-like_jellyroll"/>
</dbReference>
<evidence type="ECO:0000313" key="2">
    <source>
        <dbReference type="EMBL" id="PDH34162.1"/>
    </source>
</evidence>
<dbReference type="InterPro" id="IPR013096">
    <property type="entry name" value="Cupin_2"/>
</dbReference>
<dbReference type="Proteomes" id="UP000219329">
    <property type="component" value="Unassembled WGS sequence"/>
</dbReference>
<dbReference type="InterPro" id="IPR011051">
    <property type="entry name" value="RmlC_Cupin_sf"/>
</dbReference>
<evidence type="ECO:0000313" key="3">
    <source>
        <dbReference type="Proteomes" id="UP000219329"/>
    </source>
</evidence>
<organism evidence="2 3">
    <name type="scientific">OM182 bacterium MED-G28</name>
    <dbReference type="NCBI Taxonomy" id="1986256"/>
    <lineage>
        <taxon>Bacteria</taxon>
        <taxon>Pseudomonadati</taxon>
        <taxon>Pseudomonadota</taxon>
        <taxon>Gammaproteobacteria</taxon>
        <taxon>OMG group</taxon>
        <taxon>OM182 clade</taxon>
    </lineage>
</organism>
<dbReference type="Gene3D" id="2.60.120.10">
    <property type="entry name" value="Jelly Rolls"/>
    <property type="match status" value="1"/>
</dbReference>